<gene>
    <name evidence="4" type="ORF">ASR47_1008238</name>
</gene>
<dbReference type="Pfam" id="PF01497">
    <property type="entry name" value="Peripla_BP_2"/>
    <property type="match status" value="1"/>
</dbReference>
<evidence type="ECO:0000313" key="4">
    <source>
        <dbReference type="EMBL" id="OBV39176.1"/>
    </source>
</evidence>
<dbReference type="InterPro" id="IPR002491">
    <property type="entry name" value="ABC_transptr_periplasmic_BD"/>
</dbReference>
<reference evidence="4 5" key="1">
    <citation type="submission" date="2016-04" db="EMBL/GenBank/DDBJ databases">
        <title>Draft genome sequence of Janthinobacterium psychrotolerans sp. nov., isolated from freshwater sediments in Denmark.</title>
        <authorList>
            <person name="Gong X."/>
            <person name="Skrivergaard S."/>
            <person name="Korsgaard B.S."/>
            <person name="Schreiber L."/>
            <person name="Marshall I.P."/>
            <person name="Finster K."/>
            <person name="Schramm A."/>
        </authorList>
    </citation>
    <scope>NUCLEOTIDE SEQUENCE [LARGE SCALE GENOMIC DNA]</scope>
    <source>
        <strain evidence="4 5">S3-2</strain>
    </source>
</reference>
<keyword evidence="5" id="KW-1185">Reference proteome</keyword>
<evidence type="ECO:0000259" key="3">
    <source>
        <dbReference type="PROSITE" id="PS50983"/>
    </source>
</evidence>
<dbReference type="SUPFAM" id="SSF53807">
    <property type="entry name" value="Helical backbone' metal receptor"/>
    <property type="match status" value="1"/>
</dbReference>
<dbReference type="Proteomes" id="UP000092713">
    <property type="component" value="Unassembled WGS sequence"/>
</dbReference>
<evidence type="ECO:0000256" key="1">
    <source>
        <dbReference type="ARBA" id="ARBA00022729"/>
    </source>
</evidence>
<dbReference type="STRING" id="1747903.ASR47_1008238"/>
<dbReference type="PATRIC" id="fig|1747903.4.peg.2751"/>
<dbReference type="PANTHER" id="PTHR30535">
    <property type="entry name" value="VITAMIN B12-BINDING PROTEIN"/>
    <property type="match status" value="1"/>
</dbReference>
<dbReference type="CDD" id="cd01144">
    <property type="entry name" value="BtuF"/>
    <property type="match status" value="1"/>
</dbReference>
<comment type="caution">
    <text evidence="4">The sequence shown here is derived from an EMBL/GenBank/DDBJ whole genome shotgun (WGS) entry which is preliminary data.</text>
</comment>
<evidence type="ECO:0000256" key="2">
    <source>
        <dbReference type="SAM" id="SignalP"/>
    </source>
</evidence>
<dbReference type="AlphaFoldDB" id="A0A1A7BZS3"/>
<dbReference type="NCBIfam" id="NF038402">
    <property type="entry name" value="TroA_like"/>
    <property type="match status" value="1"/>
</dbReference>
<dbReference type="InterPro" id="IPR050902">
    <property type="entry name" value="ABC_Transporter_SBP"/>
</dbReference>
<proteinExistence type="predicted"/>
<dbReference type="EMBL" id="LOCQ01000055">
    <property type="protein sequence ID" value="OBV39176.1"/>
    <property type="molecule type" value="Genomic_DNA"/>
</dbReference>
<keyword evidence="1 2" id="KW-0732">Signal</keyword>
<feature type="signal peptide" evidence="2">
    <location>
        <begin position="1"/>
        <end position="19"/>
    </location>
</feature>
<dbReference type="PROSITE" id="PS50983">
    <property type="entry name" value="FE_B12_PBP"/>
    <property type="match status" value="1"/>
</dbReference>
<dbReference type="Gene3D" id="3.40.50.1980">
    <property type="entry name" value="Nitrogenase molybdenum iron protein domain"/>
    <property type="match status" value="2"/>
</dbReference>
<sequence length="302" mass="32591">MKHVTTTLLATLLALPAHAAITVRDDDGNAVTVARPAQRILALAPHITELLFAAGGGDRIAGVVSYSDYPEAAKKIAQVGDNRQYDMERIIAMKPDLIVIWMHGSAERQIAMLRQLKVPIYHSDPKKLADIPNNMERLGQLMGTEKVAAPAAAQLRAKLASLTARYAQRPPVRLFYQVWDKPLYTISGASIISDAMRVCGGQNVFAAMKIVAPVVTPEGVLQENPEAIFATSEKSDADSEGGLAMWRAFPSLAAVRGNNLFRLNGDLLNRAGPRMVDGAAALCEKLELARQHRAAPAVKAAK</sequence>
<protein>
    <submittedName>
        <fullName evidence="4">Iron complex transport system substrate-binding protein</fullName>
    </submittedName>
</protein>
<accession>A0A1A7BZS3</accession>
<name>A0A1A7BZS3_9BURK</name>
<dbReference type="PANTHER" id="PTHR30535:SF34">
    <property type="entry name" value="MOLYBDATE-BINDING PROTEIN MOLA"/>
    <property type="match status" value="1"/>
</dbReference>
<organism evidence="4 5">
    <name type="scientific">Janthinobacterium psychrotolerans</name>
    <dbReference type="NCBI Taxonomy" id="1747903"/>
    <lineage>
        <taxon>Bacteria</taxon>
        <taxon>Pseudomonadati</taxon>
        <taxon>Pseudomonadota</taxon>
        <taxon>Betaproteobacteria</taxon>
        <taxon>Burkholderiales</taxon>
        <taxon>Oxalobacteraceae</taxon>
        <taxon>Janthinobacterium</taxon>
    </lineage>
</organism>
<evidence type="ECO:0000313" key="5">
    <source>
        <dbReference type="Proteomes" id="UP000092713"/>
    </source>
</evidence>
<feature type="chain" id="PRO_5008355485" evidence="2">
    <location>
        <begin position="20"/>
        <end position="302"/>
    </location>
</feature>
<feature type="domain" description="Fe/B12 periplasmic-binding" evidence="3">
    <location>
        <begin position="39"/>
        <end position="290"/>
    </location>
</feature>
<dbReference type="InterPro" id="IPR054828">
    <property type="entry name" value="Vit_B12_bind_prot"/>
</dbReference>
<dbReference type="RefSeq" id="WP_065308384.1">
    <property type="nucleotide sequence ID" value="NZ_LOCQ01000055.1"/>
</dbReference>
<dbReference type="OrthoDB" id="6495095at2"/>